<accession>A0A543IWS2</accession>
<keyword evidence="3" id="KW-1185">Reference proteome</keyword>
<dbReference type="RefSeq" id="WP_170198767.1">
    <property type="nucleotide sequence ID" value="NZ_BMPV01000007.1"/>
</dbReference>
<name>A0A543IWS2_9ACTN</name>
<dbReference type="SUPFAM" id="SSF47413">
    <property type="entry name" value="lambda repressor-like DNA-binding domains"/>
    <property type="match status" value="1"/>
</dbReference>
<organism evidence="2 3">
    <name type="scientific">Thermopolyspora flexuosa</name>
    <dbReference type="NCBI Taxonomy" id="103836"/>
    <lineage>
        <taxon>Bacteria</taxon>
        <taxon>Bacillati</taxon>
        <taxon>Actinomycetota</taxon>
        <taxon>Actinomycetes</taxon>
        <taxon>Streptosporangiales</taxon>
        <taxon>Streptosporangiaceae</taxon>
        <taxon>Thermopolyspora</taxon>
    </lineage>
</organism>
<dbReference type="GO" id="GO:0003677">
    <property type="term" value="F:DNA binding"/>
    <property type="evidence" value="ECO:0007669"/>
    <property type="project" value="InterPro"/>
</dbReference>
<dbReference type="Pfam" id="PF13560">
    <property type="entry name" value="HTH_31"/>
    <property type="match status" value="1"/>
</dbReference>
<evidence type="ECO:0000313" key="3">
    <source>
        <dbReference type="Proteomes" id="UP000319213"/>
    </source>
</evidence>
<protein>
    <submittedName>
        <fullName evidence="2">Helix-turn-helix protein</fullName>
    </submittedName>
</protein>
<evidence type="ECO:0000259" key="1">
    <source>
        <dbReference type="PROSITE" id="PS50943"/>
    </source>
</evidence>
<evidence type="ECO:0000313" key="2">
    <source>
        <dbReference type="EMBL" id="TQM75025.1"/>
    </source>
</evidence>
<dbReference type="SMART" id="SM00530">
    <property type="entry name" value="HTH_XRE"/>
    <property type="match status" value="1"/>
</dbReference>
<dbReference type="Gene3D" id="1.10.260.40">
    <property type="entry name" value="lambda repressor-like DNA-binding domains"/>
    <property type="match status" value="1"/>
</dbReference>
<comment type="caution">
    <text evidence="2">The sequence shown here is derived from an EMBL/GenBank/DDBJ whole genome shotgun (WGS) entry which is preliminary data.</text>
</comment>
<dbReference type="Proteomes" id="UP000319213">
    <property type="component" value="Unassembled WGS sequence"/>
</dbReference>
<dbReference type="InterPro" id="IPR001387">
    <property type="entry name" value="Cro/C1-type_HTH"/>
</dbReference>
<proteinExistence type="predicted"/>
<feature type="domain" description="HTH cro/C1-type" evidence="1">
    <location>
        <begin position="10"/>
        <end position="63"/>
    </location>
</feature>
<dbReference type="EMBL" id="VFPQ01000001">
    <property type="protein sequence ID" value="TQM75025.1"/>
    <property type="molecule type" value="Genomic_DNA"/>
</dbReference>
<sequence>MADNEFGRELRRLRVAKKMSLADLSARINFDKGYISKIENGRPPTLNFAERCDVVLGANGRLIDLAQARLRPSRGRRSADKGPGAGIPAALDDALASNAAVLAADGDVYQASRTVAKALRRLGQVFPPTQVLWQAAAHAEALKRLAVPDDPAGARVLLLAAWCAEYAGWMAQEAGHPDEAQRWIAEAAALASQAGDRDIPAHTFVRRAELALYRNDAQQVVELARQAQAKPGTSPRIRALAAQREAQGHALLGDRYACEHALDRAEALLADPGSANGRPGELVVGSSTVRDLGAAIAGWCYHDLGLPGRSVDLLEQVVEGIPEWAKRARGRFAARLALAHLRAGNLDQACLVGYDVLHLLRFTHSATTFGEVRKLARALEKTGHRPARTLHKELSAALRHAPTPH</sequence>
<reference evidence="2 3" key="1">
    <citation type="submission" date="2019-06" db="EMBL/GenBank/DDBJ databases">
        <title>Sequencing the genomes of 1000 actinobacteria strains.</title>
        <authorList>
            <person name="Klenk H.-P."/>
        </authorList>
    </citation>
    <scope>NUCLEOTIDE SEQUENCE [LARGE SCALE GENOMIC DNA]</scope>
    <source>
        <strain evidence="2 3">DSM 43186</strain>
    </source>
</reference>
<dbReference type="InterPro" id="IPR010982">
    <property type="entry name" value="Lambda_DNA-bd_dom_sf"/>
</dbReference>
<gene>
    <name evidence="2" type="ORF">FHX40_1718</name>
</gene>
<dbReference type="CDD" id="cd00093">
    <property type="entry name" value="HTH_XRE"/>
    <property type="match status" value="1"/>
</dbReference>
<dbReference type="PROSITE" id="PS50943">
    <property type="entry name" value="HTH_CROC1"/>
    <property type="match status" value="1"/>
</dbReference>
<dbReference type="AlphaFoldDB" id="A0A543IWS2"/>